<dbReference type="AlphaFoldDB" id="A0A1V9XGD6"/>
<keyword evidence="14" id="KW-1185">Reference proteome</keyword>
<gene>
    <name evidence="13" type="ORF">BIW11_10380</name>
</gene>
<keyword evidence="5 10" id="KW-0862">Zinc</keyword>
<dbReference type="InParanoid" id="A0A1V9XGD6"/>
<sequence length="1078" mass="120707">MTMRRALAFNLMWRLIRLYSHLVICALLLGVCLVVIFRGIGPPGPAEPASLDLDVELRNLEQQVQRNRLELASIKRSLEEVEQTKEQHVQESSNVKSITDGAGTFATWDALRDSSTMACARSPEPKAKCDYDVARVIASVPFTNEDGGAWKQGWPIEYDPTQWDVNNKLKVFVVPHSHNDPGWLKTFEKYYTDQTRKILTNAVTKLGEYPEMRFIWAEISFFATWFEEQPESVRGKVVRLVKEGRLEIVTGGWVMNDEANTHYYAMIEQLVLGHEWLQKNLPNASKPKNGWAIDPFGLSPTMAFLLKELGLKNMAIQRVHYFLKKHLARSRALEFHWRQPWDQSGDTDMFCHLMPFYSYDVPHTCGPDPAICCQFDFKRLLQTSAGCPWKQPPVIVTPANVAARASLLLDQYRKKAQLYQTSSVLVPLGDDFRFDQPAEWDVQYANYRALMDFINANRSLNAHVRFATLEDYFRSVEGDMRSAAVTIPTLVGDFFTYSDKNNEYWSGYYTSRPYYKFLDRRVEATLRTAEIVHSMARAEGMTCSVAEQLARARKGLSLFQHHDGITGTAKTHVMQDYGAKLSLALTSAMHVIRAAVEHMLGRTAACDAKPIVINLDGTTEGYSARVRLDFMQTSYTVAVVNSLSTLRREIVSIYTASPDVTVKGAVAQLSPVFAGCRIRDDLFELSFEVELRPLEVKAFVVTRGGHETAPSRASVVFYKSACQNSGGGVFQNAAQTSVEISFWRYSTHARPNEDRSGAYLFMPERDAPTALRFAPSTVVAVQGALISEVIAVTQDIRVHFRVKESPGVDGQAIEVHNLVDLTRTSNFELMMRIATSIESSSIVTDLNGFSYVNRTYQRRLPVQANVYPMSAMAYLQDAALRLSVASAQPLGVTNLGESGALYVFLDRRLDQDDNRGLNQPVHDNIPALSSFRLVLESQSSIDSRPSLLALLVYHSLASPLLPVVVRNTTRPSHSTSSTLQPCGLHLVNVRLLDTAVEPQFLVTLHNEGYTCSELVPTGVCQITSAGVDLTTLFGRTLGDSVQFTSLSDLYPGEVFHVSENIHIPTNHIRAVKVARLFS</sequence>
<evidence type="ECO:0000256" key="8">
    <source>
        <dbReference type="ARBA" id="ARBA00059516"/>
    </source>
</evidence>
<dbReference type="PANTHER" id="PTHR11607:SF3">
    <property type="entry name" value="LYSOSOMAL ALPHA-MANNOSIDASE"/>
    <property type="match status" value="1"/>
</dbReference>
<proteinExistence type="inferred from homology"/>
<dbReference type="InterPro" id="IPR037094">
    <property type="entry name" value="Glyco_hydro_38_cen_sf"/>
</dbReference>
<dbReference type="OrthoDB" id="10261055at2759"/>
<dbReference type="GO" id="GO:0046872">
    <property type="term" value="F:metal ion binding"/>
    <property type="evidence" value="ECO:0007669"/>
    <property type="project" value="UniProtKB-KW"/>
</dbReference>
<dbReference type="InterPro" id="IPR015341">
    <property type="entry name" value="Glyco_hydro_38_cen"/>
</dbReference>
<evidence type="ECO:0000256" key="5">
    <source>
        <dbReference type="ARBA" id="ARBA00022833"/>
    </source>
</evidence>
<dbReference type="GO" id="GO:0006491">
    <property type="term" value="P:N-glycan processing"/>
    <property type="evidence" value="ECO:0007669"/>
    <property type="project" value="TreeGrafter"/>
</dbReference>
<organism evidence="13 14">
    <name type="scientific">Tropilaelaps mercedesae</name>
    <dbReference type="NCBI Taxonomy" id="418985"/>
    <lineage>
        <taxon>Eukaryota</taxon>
        <taxon>Metazoa</taxon>
        <taxon>Ecdysozoa</taxon>
        <taxon>Arthropoda</taxon>
        <taxon>Chelicerata</taxon>
        <taxon>Arachnida</taxon>
        <taxon>Acari</taxon>
        <taxon>Parasitiformes</taxon>
        <taxon>Mesostigmata</taxon>
        <taxon>Gamasina</taxon>
        <taxon>Dermanyssoidea</taxon>
        <taxon>Laelapidae</taxon>
        <taxon>Tropilaelaps</taxon>
    </lineage>
</organism>
<evidence type="ECO:0000259" key="12">
    <source>
        <dbReference type="SMART" id="SM00872"/>
    </source>
</evidence>
<dbReference type="InterPro" id="IPR028995">
    <property type="entry name" value="Glyco_hydro_57/38_cen_sf"/>
</dbReference>
<dbReference type="Pfam" id="PF01074">
    <property type="entry name" value="Glyco_hydro_38N"/>
    <property type="match status" value="1"/>
</dbReference>
<keyword evidence="11" id="KW-0175">Coiled coil</keyword>
<dbReference type="GO" id="GO:0000139">
    <property type="term" value="C:Golgi membrane"/>
    <property type="evidence" value="ECO:0007669"/>
    <property type="project" value="TreeGrafter"/>
</dbReference>
<comment type="cofactor">
    <cofactor evidence="10">
        <name>Zn(2+)</name>
        <dbReference type="ChEBI" id="CHEBI:29105"/>
    </cofactor>
    <text evidence="10">Binds 1 zinc ion per subunit.</text>
</comment>
<dbReference type="PANTHER" id="PTHR11607">
    <property type="entry name" value="ALPHA-MANNOSIDASE"/>
    <property type="match status" value="1"/>
</dbReference>
<dbReference type="FunFam" id="1.20.1270.50:FF:000001">
    <property type="entry name" value="Alpha-mannosidase"/>
    <property type="match status" value="1"/>
</dbReference>
<dbReference type="Gene3D" id="3.20.110.10">
    <property type="entry name" value="Glycoside hydrolase 38, N terminal domain"/>
    <property type="match status" value="1"/>
</dbReference>
<evidence type="ECO:0000256" key="7">
    <source>
        <dbReference type="ARBA" id="ARBA00023295"/>
    </source>
</evidence>
<evidence type="ECO:0000256" key="9">
    <source>
        <dbReference type="ARBA" id="ARBA00093232"/>
    </source>
</evidence>
<dbReference type="FunFam" id="3.20.110.10:FF:000003">
    <property type="entry name" value="Alpha-mannosidase"/>
    <property type="match status" value="1"/>
</dbReference>
<comment type="function">
    <text evidence="8">Catalyzes the first committed step in the biosynthesis of complex N-glycans. It controls conversion of high mannose to complex N-glycans; the final hydrolytic step in the N-glycan maturation pathway.</text>
</comment>
<keyword evidence="6" id="KW-1015">Disulfide bond</keyword>
<dbReference type="EC" id="3.2.1.-" evidence="10"/>
<feature type="domain" description="Glycoside hydrolase family 38 central" evidence="12">
    <location>
        <begin position="503"/>
        <end position="581"/>
    </location>
</feature>
<dbReference type="SUPFAM" id="SSF88688">
    <property type="entry name" value="Families 57/38 glycoside transferase middle domain"/>
    <property type="match status" value="1"/>
</dbReference>
<dbReference type="SUPFAM" id="SSF74650">
    <property type="entry name" value="Galactose mutarotase-like"/>
    <property type="match status" value="1"/>
</dbReference>
<dbReference type="Gene3D" id="2.70.98.30">
    <property type="entry name" value="Golgi alpha-mannosidase II, domain 4"/>
    <property type="match status" value="1"/>
</dbReference>
<keyword evidence="3 10" id="KW-0479">Metal-binding</keyword>
<dbReference type="Pfam" id="PF09261">
    <property type="entry name" value="Alpha-mann_mid"/>
    <property type="match status" value="1"/>
</dbReference>
<evidence type="ECO:0000256" key="2">
    <source>
        <dbReference type="ARBA" id="ARBA00011748"/>
    </source>
</evidence>
<dbReference type="CDD" id="cd10809">
    <property type="entry name" value="GH38N_AMII_GMII_SfManIII_like"/>
    <property type="match status" value="1"/>
</dbReference>
<evidence type="ECO:0000313" key="14">
    <source>
        <dbReference type="Proteomes" id="UP000192247"/>
    </source>
</evidence>
<evidence type="ECO:0000256" key="11">
    <source>
        <dbReference type="SAM" id="Coils"/>
    </source>
</evidence>
<dbReference type="SUPFAM" id="SSF88713">
    <property type="entry name" value="Glycoside hydrolase/deacetylase"/>
    <property type="match status" value="1"/>
</dbReference>
<feature type="coiled-coil region" evidence="11">
    <location>
        <begin position="57"/>
        <end position="91"/>
    </location>
</feature>
<evidence type="ECO:0000256" key="3">
    <source>
        <dbReference type="ARBA" id="ARBA00022723"/>
    </source>
</evidence>
<dbReference type="EMBL" id="MNPL01011766">
    <property type="protein sequence ID" value="OQR72438.1"/>
    <property type="molecule type" value="Genomic_DNA"/>
</dbReference>
<dbReference type="InterPro" id="IPR027291">
    <property type="entry name" value="Glyco_hydro_38_N_sf"/>
</dbReference>
<comment type="subunit">
    <text evidence="2">Homodimer; disulfide-linked.</text>
</comment>
<comment type="catalytic activity">
    <reaction evidence="9">
        <text>N(4)-{beta-D-GlcNAc-(1-&gt;2)-alpha-D-Man-(1-&gt;3)-[alpha-D-Man-(1-&gt;3)-[alpha-D-Man-(1-&gt;6)]-alpha-D-Man-(1-&gt;6)]-beta-D-Man-(1-&gt;4)-beta-D-GlcNAc-(1-&gt;4)-beta-D-GlcNAc}-L-asparaginyl-[protein] + 2 H2O = 2 alpha-D-mannopyranose + an N(4)-{beta-D-GlcNAc-(1-&gt;2)-alpha-D-Man-(1-&gt;3)-[alpha-D-Man-(1-&gt;6)]-beta-D-Man-(1-&gt;4)-beta-D-GlcNAc-(1-&gt;4)-beta-D-GlcNAc}-L-asparaginyl-[protein]</text>
        <dbReference type="Rhea" id="RHEA:56052"/>
        <dbReference type="Rhea" id="RHEA-COMP:14368"/>
        <dbReference type="Rhea" id="RHEA-COMP:14369"/>
        <dbReference type="ChEBI" id="CHEBI:15377"/>
        <dbReference type="ChEBI" id="CHEBI:28729"/>
        <dbReference type="ChEBI" id="CHEBI:60615"/>
        <dbReference type="ChEBI" id="CHEBI:60625"/>
        <dbReference type="EC" id="3.2.1.114"/>
    </reaction>
</comment>
<evidence type="ECO:0000256" key="4">
    <source>
        <dbReference type="ARBA" id="ARBA00022801"/>
    </source>
</evidence>
<keyword evidence="4 10" id="KW-0378">Hydrolase</keyword>
<comment type="similarity">
    <text evidence="1 10">Belongs to the glycosyl hydrolase 38 family.</text>
</comment>
<dbReference type="FunCoup" id="A0A1V9XGD6">
    <property type="interactions" value="572"/>
</dbReference>
<dbReference type="GO" id="GO:0030246">
    <property type="term" value="F:carbohydrate binding"/>
    <property type="evidence" value="ECO:0007669"/>
    <property type="project" value="InterPro"/>
</dbReference>
<name>A0A1V9XGD6_9ACAR</name>
<accession>A0A1V9XGD6</accession>
<dbReference type="Pfam" id="PF07748">
    <property type="entry name" value="Glyco_hydro_38C"/>
    <property type="match status" value="1"/>
</dbReference>
<dbReference type="InterPro" id="IPR011330">
    <property type="entry name" value="Glyco_hydro/deAcase_b/a-brl"/>
</dbReference>
<dbReference type="SMART" id="SM00872">
    <property type="entry name" value="Alpha-mann_mid"/>
    <property type="match status" value="1"/>
</dbReference>
<dbReference type="InterPro" id="IPR050843">
    <property type="entry name" value="Glycosyl_Hydrlase_38"/>
</dbReference>
<dbReference type="GO" id="GO:0004572">
    <property type="term" value="F:mannosyl-oligosaccharide 1,3-1,6-alpha-mannosidase activity"/>
    <property type="evidence" value="ECO:0007669"/>
    <property type="project" value="UniProtKB-EC"/>
</dbReference>
<dbReference type="InterPro" id="IPR011013">
    <property type="entry name" value="Gal_mutarotase_sf_dom"/>
</dbReference>
<dbReference type="GO" id="GO:0006013">
    <property type="term" value="P:mannose metabolic process"/>
    <property type="evidence" value="ECO:0007669"/>
    <property type="project" value="InterPro"/>
</dbReference>
<evidence type="ECO:0000256" key="1">
    <source>
        <dbReference type="ARBA" id="ARBA00009792"/>
    </source>
</evidence>
<comment type="caution">
    <text evidence="13">The sequence shown here is derived from an EMBL/GenBank/DDBJ whole genome shotgun (WGS) entry which is preliminary data.</text>
</comment>
<dbReference type="InterPro" id="IPR013780">
    <property type="entry name" value="Glyco_hydro_b"/>
</dbReference>
<dbReference type="InterPro" id="IPR011682">
    <property type="entry name" value="Glyco_hydro_38_C"/>
</dbReference>
<evidence type="ECO:0000256" key="10">
    <source>
        <dbReference type="RuleBase" id="RU361199"/>
    </source>
</evidence>
<protein>
    <recommendedName>
        <fullName evidence="10">Alpha-mannosidase</fullName>
        <ecNumber evidence="10">3.2.1.-</ecNumber>
    </recommendedName>
</protein>
<evidence type="ECO:0000313" key="13">
    <source>
        <dbReference type="EMBL" id="OQR72438.1"/>
    </source>
</evidence>
<reference evidence="13 14" key="1">
    <citation type="journal article" date="2017" name="Gigascience">
        <title>Draft genome of the honey bee ectoparasitic mite, Tropilaelaps mercedesae, is shaped by the parasitic life history.</title>
        <authorList>
            <person name="Dong X."/>
            <person name="Armstrong S.D."/>
            <person name="Xia D."/>
            <person name="Makepeace B.L."/>
            <person name="Darby A.C."/>
            <person name="Kadowaki T."/>
        </authorList>
    </citation>
    <scope>NUCLEOTIDE SEQUENCE [LARGE SCALE GENOMIC DNA]</scope>
    <source>
        <strain evidence="13">Wuxi-XJTLU</strain>
    </source>
</reference>
<keyword evidence="7 10" id="KW-0326">Glycosidase</keyword>
<evidence type="ECO:0000256" key="6">
    <source>
        <dbReference type="ARBA" id="ARBA00023157"/>
    </source>
</evidence>
<dbReference type="InterPro" id="IPR000602">
    <property type="entry name" value="Glyco_hydro_38_N"/>
</dbReference>
<dbReference type="Gene3D" id="2.60.40.1180">
    <property type="entry name" value="Golgi alpha-mannosidase II"/>
    <property type="match status" value="1"/>
</dbReference>
<dbReference type="Gene3D" id="1.20.1270.50">
    <property type="entry name" value="Glycoside hydrolase family 38, central domain"/>
    <property type="match status" value="1"/>
</dbReference>
<dbReference type="STRING" id="418985.A0A1V9XGD6"/>
<dbReference type="Proteomes" id="UP000192247">
    <property type="component" value="Unassembled WGS sequence"/>
</dbReference>